<sequence>METVTINDTENEEWYIETNTYFVGPMCDLRQEWNTYHSTDRNMYYIPRIEVQKVDAEDVLEWIYERMADDGYDNMAGMLWEETTDDFKKRLQSVLDEISNFGAAEVYYPDKYIDPNLDLEDD</sequence>
<accession>A0A8S5QA72</accession>
<protein>
    <submittedName>
        <fullName evidence="1">Uncharacterized protein</fullName>
    </submittedName>
</protein>
<evidence type="ECO:0000313" key="1">
    <source>
        <dbReference type="EMBL" id="DAE15936.1"/>
    </source>
</evidence>
<reference evidence="1" key="1">
    <citation type="journal article" date="2021" name="Proc. Natl. Acad. Sci. U.S.A.">
        <title>A Catalog of Tens of Thousands of Viruses from Human Metagenomes Reveals Hidden Associations with Chronic Diseases.</title>
        <authorList>
            <person name="Tisza M.J."/>
            <person name="Buck C.B."/>
        </authorList>
    </citation>
    <scope>NUCLEOTIDE SEQUENCE</scope>
    <source>
        <strain evidence="1">CtfR912</strain>
    </source>
</reference>
<name>A0A8S5QA72_9CAUD</name>
<proteinExistence type="predicted"/>
<organism evidence="1">
    <name type="scientific">Siphoviridae sp. ctfR912</name>
    <dbReference type="NCBI Taxonomy" id="2825596"/>
    <lineage>
        <taxon>Viruses</taxon>
        <taxon>Duplodnaviria</taxon>
        <taxon>Heunggongvirae</taxon>
        <taxon>Uroviricota</taxon>
        <taxon>Caudoviricetes</taxon>
    </lineage>
</organism>
<dbReference type="EMBL" id="BK015614">
    <property type="protein sequence ID" value="DAE15936.1"/>
    <property type="molecule type" value="Genomic_DNA"/>
</dbReference>